<dbReference type="KEGG" id="tid:Thein_1588"/>
<comment type="function">
    <text evidence="9">Part of the twin-arginine translocation (Tat) system that transports large folded proteins containing a characteristic twin-arginine motif in their signal peptide across membranes. TatA could form the protein-conducting channel of the Tat system.</text>
</comment>
<reference evidence="11" key="1">
    <citation type="submission" date="2011-04" db="EMBL/GenBank/DDBJ databases">
        <title>The complete genome of Thermodesulfatator indicus DSM 15286.</title>
        <authorList>
            <person name="Lucas S."/>
            <person name="Copeland A."/>
            <person name="Lapidus A."/>
            <person name="Bruce D."/>
            <person name="Goodwin L."/>
            <person name="Pitluck S."/>
            <person name="Peters L."/>
            <person name="Kyrpides N."/>
            <person name="Mavromatis K."/>
            <person name="Pagani I."/>
            <person name="Ivanova N."/>
            <person name="Saunders L."/>
            <person name="Detter J.C."/>
            <person name="Tapia R."/>
            <person name="Han C."/>
            <person name="Land M."/>
            <person name="Hauser L."/>
            <person name="Markowitz V."/>
            <person name="Cheng J.-F."/>
            <person name="Hugenholtz P."/>
            <person name="Woyke T."/>
            <person name="Wu D."/>
            <person name="Spring S."/>
            <person name="Schroeder M."/>
            <person name="Brambilla E."/>
            <person name="Klenk H.-P."/>
            <person name="Eisen J.A."/>
        </authorList>
    </citation>
    <scope>NUCLEOTIDE SEQUENCE [LARGE SCALE GENOMIC DNA]</scope>
    <source>
        <strain evidence="11">DSM 15286 / JCM 11887 / CIR29812</strain>
    </source>
</reference>
<organism evidence="10 11">
    <name type="scientific">Thermodesulfatator indicus (strain DSM 15286 / JCM 11887 / CIR29812)</name>
    <dbReference type="NCBI Taxonomy" id="667014"/>
    <lineage>
        <taxon>Bacteria</taxon>
        <taxon>Pseudomonadati</taxon>
        <taxon>Thermodesulfobacteriota</taxon>
        <taxon>Thermodesulfobacteria</taxon>
        <taxon>Thermodesulfobacteriales</taxon>
        <taxon>Thermodesulfatatoraceae</taxon>
        <taxon>Thermodesulfatator</taxon>
    </lineage>
</organism>
<evidence type="ECO:0000313" key="10">
    <source>
        <dbReference type="EMBL" id="AEH45448.1"/>
    </source>
</evidence>
<evidence type="ECO:0000256" key="1">
    <source>
        <dbReference type="ARBA" id="ARBA00004162"/>
    </source>
</evidence>
<dbReference type="eggNOG" id="COG1826">
    <property type="taxonomic scope" value="Bacteria"/>
</dbReference>
<gene>
    <name evidence="9" type="primary">tatA</name>
    <name evidence="10" type="ordered locus">Thein_1588</name>
</gene>
<dbReference type="GO" id="GO:0033281">
    <property type="term" value="C:TAT protein transport complex"/>
    <property type="evidence" value="ECO:0007669"/>
    <property type="project" value="UniProtKB-UniRule"/>
</dbReference>
<keyword evidence="8 9" id="KW-0472">Membrane</keyword>
<keyword evidence="3 9" id="KW-1003">Cell membrane</keyword>
<comment type="subcellular location">
    <subcellularLocation>
        <location evidence="9">Cell inner membrane</location>
        <topology evidence="9">Single-pass membrane protein</topology>
    </subcellularLocation>
    <subcellularLocation>
        <location evidence="1">Cell membrane</location>
        <topology evidence="1">Single-pass membrane protein</topology>
    </subcellularLocation>
</comment>
<dbReference type="HAMAP" id="MF_00236">
    <property type="entry name" value="TatA_E"/>
    <property type="match status" value="1"/>
</dbReference>
<evidence type="ECO:0000256" key="3">
    <source>
        <dbReference type="ARBA" id="ARBA00022475"/>
    </source>
</evidence>
<comment type="subunit">
    <text evidence="9">Forms a complex with TatC.</text>
</comment>
<evidence type="ECO:0000256" key="4">
    <source>
        <dbReference type="ARBA" id="ARBA00022692"/>
    </source>
</evidence>
<keyword evidence="5 9" id="KW-0653">Protein transport</keyword>
<evidence type="ECO:0000256" key="7">
    <source>
        <dbReference type="ARBA" id="ARBA00023010"/>
    </source>
</evidence>
<dbReference type="PaxDb" id="667014-Thein_1588"/>
<evidence type="ECO:0000313" key="11">
    <source>
        <dbReference type="Proteomes" id="UP000006793"/>
    </source>
</evidence>
<dbReference type="PANTHER" id="PTHR42982:SF1">
    <property type="entry name" value="SEC-INDEPENDENT PROTEIN TRANSLOCASE PROTEIN TATA"/>
    <property type="match status" value="1"/>
</dbReference>
<sequence length="57" mass="6312">MFGLGVPELIIIFLIIVVLFGASRLPQIGEGLGKGIKNFRKAINEEAKEKKEDDVQK</sequence>
<keyword evidence="2 9" id="KW-0813">Transport</keyword>
<dbReference type="HOGENOM" id="CLU_086034_6_1_0"/>
<evidence type="ECO:0000256" key="6">
    <source>
        <dbReference type="ARBA" id="ARBA00022989"/>
    </source>
</evidence>
<accession>F8AAT7</accession>
<dbReference type="InParanoid" id="F8AAT7"/>
<dbReference type="EMBL" id="CP002683">
    <property type="protein sequence ID" value="AEH45448.1"/>
    <property type="molecule type" value="Genomic_DNA"/>
</dbReference>
<evidence type="ECO:0000256" key="2">
    <source>
        <dbReference type="ARBA" id="ARBA00022448"/>
    </source>
</evidence>
<proteinExistence type="inferred from homology"/>
<dbReference type="STRING" id="667014.Thein_1588"/>
<dbReference type="InterPro" id="IPR006312">
    <property type="entry name" value="TatA/E"/>
</dbReference>
<dbReference type="AlphaFoldDB" id="F8AAT7"/>
<dbReference type="FunCoup" id="F8AAT7">
    <property type="interactions" value="447"/>
</dbReference>
<dbReference type="Gene3D" id="1.20.5.3310">
    <property type="match status" value="1"/>
</dbReference>
<dbReference type="GO" id="GO:0008320">
    <property type="term" value="F:protein transmembrane transporter activity"/>
    <property type="evidence" value="ECO:0007669"/>
    <property type="project" value="UniProtKB-UniRule"/>
</dbReference>
<evidence type="ECO:0000256" key="9">
    <source>
        <dbReference type="HAMAP-Rule" id="MF_00236"/>
    </source>
</evidence>
<evidence type="ECO:0000256" key="8">
    <source>
        <dbReference type="ARBA" id="ARBA00023136"/>
    </source>
</evidence>
<dbReference type="PANTHER" id="PTHR42982">
    <property type="entry name" value="SEC-INDEPENDENT PROTEIN TRANSLOCASE PROTEIN TATA"/>
    <property type="match status" value="1"/>
</dbReference>
<keyword evidence="9" id="KW-0997">Cell inner membrane</keyword>
<evidence type="ECO:0000256" key="5">
    <source>
        <dbReference type="ARBA" id="ARBA00022927"/>
    </source>
</evidence>
<dbReference type="GO" id="GO:0043953">
    <property type="term" value="P:protein transport by the Tat complex"/>
    <property type="evidence" value="ECO:0007669"/>
    <property type="project" value="UniProtKB-UniRule"/>
</dbReference>
<keyword evidence="4 9" id="KW-0812">Transmembrane</keyword>
<keyword evidence="6 9" id="KW-1133">Transmembrane helix</keyword>
<dbReference type="PRINTS" id="PR01506">
    <property type="entry name" value="TATBPROTEIN"/>
</dbReference>
<feature type="transmembrane region" description="Helical" evidence="9">
    <location>
        <begin position="6"/>
        <end position="25"/>
    </location>
</feature>
<name>F8AAT7_THEID</name>
<protein>
    <recommendedName>
        <fullName evidence="9">Sec-independent protein translocase protein TatA</fullName>
    </recommendedName>
</protein>
<dbReference type="Pfam" id="PF02416">
    <property type="entry name" value="TatA_B_E"/>
    <property type="match status" value="1"/>
</dbReference>
<comment type="similarity">
    <text evidence="9">Belongs to the TatA/E family.</text>
</comment>
<keyword evidence="7 9" id="KW-0811">Translocation</keyword>
<reference evidence="10 11" key="2">
    <citation type="journal article" date="2012" name="Stand. Genomic Sci.">
        <title>Complete genome sequence of the thermophilic sulfate-reducing ocean bacterium Thermodesulfatator indicus type strain (CIR29812(T)).</title>
        <authorList>
            <person name="Anderson I."/>
            <person name="Saunders E."/>
            <person name="Lapidus A."/>
            <person name="Nolan M."/>
            <person name="Lucas S."/>
            <person name="Tice H."/>
            <person name="Del Rio T.G."/>
            <person name="Cheng J.F."/>
            <person name="Han C."/>
            <person name="Tapia R."/>
            <person name="Goodwin L.A."/>
            <person name="Pitluck S."/>
            <person name="Liolios K."/>
            <person name="Mavromatis K."/>
            <person name="Pagani I."/>
            <person name="Ivanova N."/>
            <person name="Mikhailova N."/>
            <person name="Pati A."/>
            <person name="Chen A."/>
            <person name="Palaniappan K."/>
            <person name="Land M."/>
            <person name="Hauser L."/>
            <person name="Jeffries C.D."/>
            <person name="Chang Y.J."/>
            <person name="Brambilla E.M."/>
            <person name="Rohde M."/>
            <person name="Spring S."/>
            <person name="Goker M."/>
            <person name="Detter J.C."/>
            <person name="Woyke T."/>
            <person name="Bristow J."/>
            <person name="Eisen J.A."/>
            <person name="Markowitz V."/>
            <person name="Hugenholtz P."/>
            <person name="Kyrpides N.C."/>
            <person name="Klenk H.P."/>
        </authorList>
    </citation>
    <scope>NUCLEOTIDE SEQUENCE [LARGE SCALE GENOMIC DNA]</scope>
    <source>
        <strain evidence="11">DSM 15286 / JCM 11887 / CIR29812</strain>
    </source>
</reference>
<dbReference type="Proteomes" id="UP000006793">
    <property type="component" value="Chromosome"/>
</dbReference>
<dbReference type="RefSeq" id="WP_013908190.1">
    <property type="nucleotide sequence ID" value="NC_015681.1"/>
</dbReference>
<keyword evidence="11" id="KW-1185">Reference proteome</keyword>
<dbReference type="NCBIfam" id="TIGR01411">
    <property type="entry name" value="tatAE"/>
    <property type="match status" value="1"/>
</dbReference>
<dbReference type="InterPro" id="IPR003369">
    <property type="entry name" value="TatA/B/E"/>
</dbReference>